<protein>
    <recommendedName>
        <fullName evidence="2">SCP domain-containing protein</fullName>
    </recommendedName>
</protein>
<reference evidence="3 4" key="1">
    <citation type="submission" date="2023-04" db="EMBL/GenBank/DDBJ databases">
        <title>Genome of Basidiobolus ranarum AG-B5.</title>
        <authorList>
            <person name="Stajich J.E."/>
            <person name="Carter-House D."/>
            <person name="Gryganskyi A."/>
        </authorList>
    </citation>
    <scope>NUCLEOTIDE SEQUENCE [LARGE SCALE GENOMIC DNA]</scope>
    <source>
        <strain evidence="3 4">AG-B5</strain>
    </source>
</reference>
<feature type="signal peptide" evidence="1">
    <location>
        <begin position="1"/>
        <end position="21"/>
    </location>
</feature>
<dbReference type="CDD" id="cd05379">
    <property type="entry name" value="CAP_bacterial"/>
    <property type="match status" value="1"/>
</dbReference>
<evidence type="ECO:0000256" key="1">
    <source>
        <dbReference type="SAM" id="SignalP"/>
    </source>
</evidence>
<dbReference type="PANTHER" id="PTHR31157:SF1">
    <property type="entry name" value="SCP DOMAIN-CONTAINING PROTEIN"/>
    <property type="match status" value="1"/>
</dbReference>
<dbReference type="Gene3D" id="3.40.33.10">
    <property type="entry name" value="CAP"/>
    <property type="match status" value="1"/>
</dbReference>
<proteinExistence type="predicted"/>
<accession>A0ABR2VN88</accession>
<dbReference type="Proteomes" id="UP001479436">
    <property type="component" value="Unassembled WGS sequence"/>
</dbReference>
<dbReference type="Pfam" id="PF00188">
    <property type="entry name" value="CAP"/>
    <property type="match status" value="1"/>
</dbReference>
<keyword evidence="1" id="KW-0732">Signal</keyword>
<dbReference type="InterPro" id="IPR035940">
    <property type="entry name" value="CAP_sf"/>
</dbReference>
<sequence length="160" mass="18143">MKFSTFHLILTLFIFAKVALSFDANTLLALVNQQRQNIGIPALTIEQRLTVAAERHTLYQVAVQRMTHDEPNRSLGQRISETGYGWSNVGENVAAGFGDEASVMNAWMNSPEHRSNILNPIFTQIGIAYDARGSYWTQEFATPMTLRRRSLRLIRNSKRS</sequence>
<name>A0ABR2VN88_9FUNG</name>
<gene>
    <name evidence="3" type="ORF">K7432_015354</name>
</gene>
<evidence type="ECO:0000259" key="2">
    <source>
        <dbReference type="Pfam" id="PF00188"/>
    </source>
</evidence>
<evidence type="ECO:0000313" key="4">
    <source>
        <dbReference type="Proteomes" id="UP001479436"/>
    </source>
</evidence>
<dbReference type="InterPro" id="IPR014044">
    <property type="entry name" value="CAP_dom"/>
</dbReference>
<organism evidence="3 4">
    <name type="scientific">Basidiobolus ranarum</name>
    <dbReference type="NCBI Taxonomy" id="34480"/>
    <lineage>
        <taxon>Eukaryota</taxon>
        <taxon>Fungi</taxon>
        <taxon>Fungi incertae sedis</taxon>
        <taxon>Zoopagomycota</taxon>
        <taxon>Entomophthoromycotina</taxon>
        <taxon>Basidiobolomycetes</taxon>
        <taxon>Basidiobolales</taxon>
        <taxon>Basidiobolaceae</taxon>
        <taxon>Basidiobolus</taxon>
    </lineage>
</organism>
<keyword evidence="4" id="KW-1185">Reference proteome</keyword>
<comment type="caution">
    <text evidence="3">The sequence shown here is derived from an EMBL/GenBank/DDBJ whole genome shotgun (WGS) entry which is preliminary data.</text>
</comment>
<dbReference type="EMBL" id="JASJQH010008933">
    <property type="protein sequence ID" value="KAK9685826.1"/>
    <property type="molecule type" value="Genomic_DNA"/>
</dbReference>
<dbReference type="PANTHER" id="PTHR31157">
    <property type="entry name" value="SCP DOMAIN-CONTAINING PROTEIN"/>
    <property type="match status" value="1"/>
</dbReference>
<evidence type="ECO:0000313" key="3">
    <source>
        <dbReference type="EMBL" id="KAK9685826.1"/>
    </source>
</evidence>
<feature type="domain" description="SCP" evidence="2">
    <location>
        <begin position="28"/>
        <end position="139"/>
    </location>
</feature>
<dbReference type="SUPFAM" id="SSF55797">
    <property type="entry name" value="PR-1-like"/>
    <property type="match status" value="1"/>
</dbReference>
<feature type="chain" id="PRO_5045554474" description="SCP domain-containing protein" evidence="1">
    <location>
        <begin position="22"/>
        <end position="160"/>
    </location>
</feature>